<evidence type="ECO:0000256" key="2">
    <source>
        <dbReference type="SAM" id="MobiDB-lite"/>
    </source>
</evidence>
<proteinExistence type="predicted"/>
<dbReference type="AlphaFoldDB" id="A0A4Y6V4B8"/>
<feature type="coiled-coil region" evidence="1">
    <location>
        <begin position="578"/>
        <end position="605"/>
    </location>
</feature>
<keyword evidence="3" id="KW-1133">Transmembrane helix</keyword>
<evidence type="ECO:0000313" key="4">
    <source>
        <dbReference type="EMBL" id="QDH24962.1"/>
    </source>
</evidence>
<reference evidence="4 5" key="1">
    <citation type="submission" date="2018-09" db="EMBL/GenBank/DDBJ databases">
        <title>The complete genome sequence of Neokomagataea tanensis NBRC 106556(T).</title>
        <authorList>
            <person name="Chua K.-O."/>
            <person name="See-Too W.-S."/>
            <person name="Hong K.-W."/>
            <person name="Yin W.-F."/>
            <person name="Chan K.-G."/>
        </authorList>
    </citation>
    <scope>NUCLEOTIDE SEQUENCE [LARGE SCALE GENOMIC DNA]</scope>
    <source>
        <strain evidence="5">AH13 \ NBRC 106556</strain>
    </source>
</reference>
<protein>
    <submittedName>
        <fullName evidence="4">DUF4175 family protein</fullName>
    </submittedName>
</protein>
<keyword evidence="3" id="KW-0472">Membrane</keyword>
<sequence>MTERTPQTPKQLRHLSSVRQRAARVIWFERALPAFKYPAILLGIYSISCLLRLPQSLPDILHFLLEAGLFIAVIRYLWLKLRCIPKANAEQVDRRIELASGLAHNPLLTLQDKPATDRTSADQNALWVTHIQQTLQRIGPLKAGLPKLRITTQTRKLSAGLVAAVIISFAVAGSHGPSRLWAGYVPGQDDADTPMPTLQAWVDLPSYAPGAPIFLNQNSSAIPPLPEGAHFSAVVSNASGQPRLHGAAITGLETLGAGSWKLQATLHNTRTLRLSVRGRSIGSWPISIAPNPAPVVRWNGKPGPFRDTLTNDPSWRTALPWKVEQPYGIESLEAIITAPDGLGAARHVRIPLNQHPKSAAGTAQPDLSDDPLAGMEVAATLHAKSVSGKESQSQTVHFRLGARHFTDPLARALVALRARLMLGKETPADASKELFLLTEAPSSRPVLTTLTLLATHLPDFTPNAPEHAEAITGALWNLALYVEDLKHDGPETANAAASVRAAEEALRQYLNNLSATDQGMASLEAQKTLQNLTDALKSALTYRMSLLFKRAAETGVIMPSSGAANSDPFSAPLAQLHSQAMQGQAENALKTLQDMEDMAEHMRQAGPEDVLNLAQTMKAQAEARLDRSALRDLIRRETELLDHTQQRLSAAHKAAQSTQDDEPTDISKMSTEDLLKQLGMQPPASSSNNKPSQTLPVDEKTVASQAPQRREDHALQRALTVLDGVLGQHTQDTTGKKAEAFDKAKADMLTARHALAERHDQDAAIAEQKVLDDLKQANQQMQKNQKSSSGDGQSKLSFIPPSPPSHKPDGSQKSSQQSQGNGDQSGSSDPDDDDDDDSGSGSSSGQSGAGKPSQGKNQDPLGRSMGEGHDGQDSDAHIPDKNTRDRARDIEQELRRRAADRTRPQSELDYLQRLLKSF</sequence>
<name>A0A4Y6V4B8_9PROT</name>
<dbReference type="OrthoDB" id="8477685at2"/>
<keyword evidence="5" id="KW-1185">Reference proteome</keyword>
<evidence type="ECO:0000256" key="1">
    <source>
        <dbReference type="SAM" id="Coils"/>
    </source>
</evidence>
<keyword evidence="1" id="KW-0175">Coiled coil</keyword>
<dbReference type="InterPro" id="IPR012683">
    <property type="entry name" value="CHP02302_TM"/>
</dbReference>
<feature type="compositionally biased region" description="Polar residues" evidence="2">
    <location>
        <begin position="683"/>
        <end position="695"/>
    </location>
</feature>
<dbReference type="KEGG" id="ntn:D5366_06795"/>
<feature type="compositionally biased region" description="Low complexity" evidence="2">
    <location>
        <begin position="839"/>
        <end position="855"/>
    </location>
</feature>
<dbReference type="RefSeq" id="WP_141492812.1">
    <property type="nucleotide sequence ID" value="NZ_CP032485.1"/>
</dbReference>
<feature type="region of interest" description="Disordered" evidence="2">
    <location>
        <begin position="776"/>
        <end position="906"/>
    </location>
</feature>
<feature type="compositionally biased region" description="Low complexity" evidence="2">
    <location>
        <begin position="776"/>
        <end position="789"/>
    </location>
</feature>
<evidence type="ECO:0000313" key="5">
    <source>
        <dbReference type="Proteomes" id="UP000317214"/>
    </source>
</evidence>
<feature type="compositionally biased region" description="Low complexity" evidence="2">
    <location>
        <begin position="811"/>
        <end position="828"/>
    </location>
</feature>
<feature type="transmembrane region" description="Helical" evidence="3">
    <location>
        <begin position="157"/>
        <end position="176"/>
    </location>
</feature>
<dbReference type="Pfam" id="PF13779">
    <property type="entry name" value="DUF4175"/>
    <property type="match status" value="1"/>
</dbReference>
<feature type="transmembrane region" description="Helical" evidence="3">
    <location>
        <begin position="34"/>
        <end position="54"/>
    </location>
</feature>
<organism evidence="4 5">
    <name type="scientific">Neokomagataea tanensis</name>
    <dbReference type="NCBI Taxonomy" id="661191"/>
    <lineage>
        <taxon>Bacteria</taxon>
        <taxon>Pseudomonadati</taxon>
        <taxon>Pseudomonadota</taxon>
        <taxon>Alphaproteobacteria</taxon>
        <taxon>Acetobacterales</taxon>
        <taxon>Acetobacteraceae</taxon>
        <taxon>Neokomagataea</taxon>
    </lineage>
</organism>
<dbReference type="EMBL" id="CP032485">
    <property type="protein sequence ID" value="QDH24962.1"/>
    <property type="molecule type" value="Genomic_DNA"/>
</dbReference>
<evidence type="ECO:0000256" key="3">
    <source>
        <dbReference type="SAM" id="Phobius"/>
    </source>
</evidence>
<gene>
    <name evidence="4" type="ORF">D5366_06795</name>
</gene>
<keyword evidence="3" id="KW-0812">Transmembrane</keyword>
<feature type="compositionally biased region" description="Basic and acidic residues" evidence="2">
    <location>
        <begin position="866"/>
        <end position="906"/>
    </location>
</feature>
<accession>A0A4Y6V4B8</accession>
<feature type="compositionally biased region" description="Acidic residues" evidence="2">
    <location>
        <begin position="829"/>
        <end position="838"/>
    </location>
</feature>
<dbReference type="Proteomes" id="UP000317214">
    <property type="component" value="Chromosome"/>
</dbReference>
<feature type="region of interest" description="Disordered" evidence="2">
    <location>
        <begin position="646"/>
        <end position="666"/>
    </location>
</feature>
<feature type="transmembrane region" description="Helical" evidence="3">
    <location>
        <begin position="60"/>
        <end position="78"/>
    </location>
</feature>
<feature type="region of interest" description="Disordered" evidence="2">
    <location>
        <begin position="679"/>
        <end position="711"/>
    </location>
</feature>